<evidence type="ECO:0000256" key="1">
    <source>
        <dbReference type="ARBA" id="ARBA00023125"/>
    </source>
</evidence>
<feature type="compositionally biased region" description="Polar residues" evidence="4">
    <location>
        <begin position="327"/>
        <end position="338"/>
    </location>
</feature>
<dbReference type="GO" id="GO:0001228">
    <property type="term" value="F:DNA-binding transcription activator activity, RNA polymerase II-specific"/>
    <property type="evidence" value="ECO:0007669"/>
    <property type="project" value="TreeGrafter"/>
</dbReference>
<dbReference type="SUPFAM" id="SSF47095">
    <property type="entry name" value="HMG-box"/>
    <property type="match status" value="1"/>
</dbReference>
<keyword evidence="3" id="KW-0539">Nucleus</keyword>
<dbReference type="PROSITE" id="PS50118">
    <property type="entry name" value="HMG_BOX_2"/>
    <property type="match status" value="1"/>
</dbReference>
<feature type="DNA-binding region" description="HMG box" evidence="3">
    <location>
        <begin position="68"/>
        <end position="136"/>
    </location>
</feature>
<dbReference type="InterPro" id="IPR050140">
    <property type="entry name" value="SRY-related_HMG-box_TF-like"/>
</dbReference>
<feature type="compositionally biased region" description="Basic residues" evidence="4">
    <location>
        <begin position="138"/>
        <end position="149"/>
    </location>
</feature>
<dbReference type="Proteomes" id="UP000307440">
    <property type="component" value="Unassembled WGS sequence"/>
</dbReference>
<sequence>MHGYSQSMYGHGERRSLRSNLKGRDERASLSGSDDGHYGYHDSMKGDELEGGADLSLTSQTLNADGTPKRPMNAFMIFARRRRPQVAADNQALRTGEVSKLLSKEWSTMPTSEKQFYQEQAKLLKDNFNSKYPDYVYRRRPNNSRRRRRSDASRPEGDLGEDGVSPDSPIDGEDQFDGASDHHPYSRTLDSPAFNDTSNIKYSGRPSSQPFPPNDLYLRNNGTQPGRGQHPLPAYERLGQSSGLHPHGASSRANGYGYQQDSSIGLGGEMHSHPSWQPRIGRESSNSNWVGMQDRVNPSLDLKPLATSNSGNWSSSPTSSTSSTSSHNLFATLTSPFNPGSDHSGMTAYQPTSSSNSHYSSHMPSSASHSSRNYDPRGTSILSMNESMAVYSARDTARELPPMNSISGFSSHSSSSGAHLGASQNYWPRDYYSNRRNDLGLVPVLSLKDES</sequence>
<feature type="compositionally biased region" description="Basic and acidic residues" evidence="4">
    <location>
        <begin position="11"/>
        <end position="48"/>
    </location>
</feature>
<evidence type="ECO:0000313" key="7">
    <source>
        <dbReference type="Proteomes" id="UP000307440"/>
    </source>
</evidence>
<feature type="domain" description="HMG box" evidence="5">
    <location>
        <begin position="68"/>
        <end position="136"/>
    </location>
</feature>
<accession>A0A5C3KVM5</accession>
<feature type="region of interest" description="Disordered" evidence="4">
    <location>
        <begin position="281"/>
        <end position="380"/>
    </location>
</feature>
<dbReference type="GO" id="GO:0005634">
    <property type="term" value="C:nucleus"/>
    <property type="evidence" value="ECO:0007669"/>
    <property type="project" value="UniProtKB-UniRule"/>
</dbReference>
<feature type="compositionally biased region" description="Low complexity" evidence="4">
    <location>
        <begin position="307"/>
        <end position="326"/>
    </location>
</feature>
<feature type="region of interest" description="Disordered" evidence="4">
    <location>
        <begin position="1"/>
        <end position="51"/>
    </location>
</feature>
<organism evidence="6 7">
    <name type="scientific">Coprinopsis marcescibilis</name>
    <name type="common">Agaric fungus</name>
    <name type="synonym">Psathyrella marcescibilis</name>
    <dbReference type="NCBI Taxonomy" id="230819"/>
    <lineage>
        <taxon>Eukaryota</taxon>
        <taxon>Fungi</taxon>
        <taxon>Dikarya</taxon>
        <taxon>Basidiomycota</taxon>
        <taxon>Agaricomycotina</taxon>
        <taxon>Agaricomycetes</taxon>
        <taxon>Agaricomycetidae</taxon>
        <taxon>Agaricales</taxon>
        <taxon>Agaricineae</taxon>
        <taxon>Psathyrellaceae</taxon>
        <taxon>Coprinopsis</taxon>
    </lineage>
</organism>
<protein>
    <recommendedName>
        <fullName evidence="5">HMG box domain-containing protein</fullName>
    </recommendedName>
</protein>
<evidence type="ECO:0000256" key="3">
    <source>
        <dbReference type="PROSITE-ProRule" id="PRU00267"/>
    </source>
</evidence>
<evidence type="ECO:0000256" key="2">
    <source>
        <dbReference type="ARBA" id="ARBA00023163"/>
    </source>
</evidence>
<name>A0A5C3KVM5_COPMA</name>
<gene>
    <name evidence="6" type="ORF">FA15DRAFT_687434</name>
</gene>
<dbReference type="GO" id="GO:0030154">
    <property type="term" value="P:cell differentiation"/>
    <property type="evidence" value="ECO:0007669"/>
    <property type="project" value="TreeGrafter"/>
</dbReference>
<dbReference type="Pfam" id="PF00505">
    <property type="entry name" value="HMG_box"/>
    <property type="match status" value="1"/>
</dbReference>
<dbReference type="PANTHER" id="PTHR10270">
    <property type="entry name" value="SOX TRANSCRIPTION FACTOR"/>
    <property type="match status" value="1"/>
</dbReference>
<dbReference type="SMART" id="SM00398">
    <property type="entry name" value="HMG"/>
    <property type="match status" value="1"/>
</dbReference>
<dbReference type="AlphaFoldDB" id="A0A5C3KVM5"/>
<dbReference type="EMBL" id="ML210198">
    <property type="protein sequence ID" value="TFK24596.1"/>
    <property type="molecule type" value="Genomic_DNA"/>
</dbReference>
<reference evidence="6 7" key="1">
    <citation type="journal article" date="2019" name="Nat. Ecol. Evol.">
        <title>Megaphylogeny resolves global patterns of mushroom evolution.</title>
        <authorList>
            <person name="Varga T."/>
            <person name="Krizsan K."/>
            <person name="Foldi C."/>
            <person name="Dima B."/>
            <person name="Sanchez-Garcia M."/>
            <person name="Sanchez-Ramirez S."/>
            <person name="Szollosi G.J."/>
            <person name="Szarkandi J.G."/>
            <person name="Papp V."/>
            <person name="Albert L."/>
            <person name="Andreopoulos W."/>
            <person name="Angelini C."/>
            <person name="Antonin V."/>
            <person name="Barry K.W."/>
            <person name="Bougher N.L."/>
            <person name="Buchanan P."/>
            <person name="Buyck B."/>
            <person name="Bense V."/>
            <person name="Catcheside P."/>
            <person name="Chovatia M."/>
            <person name="Cooper J."/>
            <person name="Damon W."/>
            <person name="Desjardin D."/>
            <person name="Finy P."/>
            <person name="Geml J."/>
            <person name="Haridas S."/>
            <person name="Hughes K."/>
            <person name="Justo A."/>
            <person name="Karasinski D."/>
            <person name="Kautmanova I."/>
            <person name="Kiss B."/>
            <person name="Kocsube S."/>
            <person name="Kotiranta H."/>
            <person name="LaButti K.M."/>
            <person name="Lechner B.E."/>
            <person name="Liimatainen K."/>
            <person name="Lipzen A."/>
            <person name="Lukacs Z."/>
            <person name="Mihaltcheva S."/>
            <person name="Morgado L.N."/>
            <person name="Niskanen T."/>
            <person name="Noordeloos M.E."/>
            <person name="Ohm R.A."/>
            <person name="Ortiz-Santana B."/>
            <person name="Ovrebo C."/>
            <person name="Racz N."/>
            <person name="Riley R."/>
            <person name="Savchenko A."/>
            <person name="Shiryaev A."/>
            <person name="Soop K."/>
            <person name="Spirin V."/>
            <person name="Szebenyi C."/>
            <person name="Tomsovsky M."/>
            <person name="Tulloss R.E."/>
            <person name="Uehling J."/>
            <person name="Grigoriev I.V."/>
            <person name="Vagvolgyi C."/>
            <person name="Papp T."/>
            <person name="Martin F.M."/>
            <person name="Miettinen O."/>
            <person name="Hibbett D.S."/>
            <person name="Nagy L.G."/>
        </authorList>
    </citation>
    <scope>NUCLEOTIDE SEQUENCE [LARGE SCALE GENOMIC DNA]</scope>
    <source>
        <strain evidence="6 7">CBS 121175</strain>
    </source>
</reference>
<keyword evidence="1 3" id="KW-0238">DNA-binding</keyword>
<dbReference type="GO" id="GO:0000978">
    <property type="term" value="F:RNA polymerase II cis-regulatory region sequence-specific DNA binding"/>
    <property type="evidence" value="ECO:0007669"/>
    <property type="project" value="TreeGrafter"/>
</dbReference>
<keyword evidence="7" id="KW-1185">Reference proteome</keyword>
<evidence type="ECO:0000259" key="5">
    <source>
        <dbReference type="PROSITE" id="PS50118"/>
    </source>
</evidence>
<proteinExistence type="predicted"/>
<feature type="compositionally biased region" description="Low complexity" evidence="4">
    <location>
        <begin position="353"/>
        <end position="371"/>
    </location>
</feature>
<dbReference type="InterPro" id="IPR036910">
    <property type="entry name" value="HMG_box_dom_sf"/>
</dbReference>
<feature type="compositionally biased region" description="Polar residues" evidence="4">
    <location>
        <begin position="194"/>
        <end position="208"/>
    </location>
</feature>
<dbReference type="InterPro" id="IPR009071">
    <property type="entry name" value="HMG_box_dom"/>
</dbReference>
<evidence type="ECO:0000256" key="4">
    <source>
        <dbReference type="SAM" id="MobiDB-lite"/>
    </source>
</evidence>
<feature type="region of interest" description="Disordered" evidence="4">
    <location>
        <begin position="133"/>
        <end position="257"/>
    </location>
</feature>
<keyword evidence="2" id="KW-0804">Transcription</keyword>
<dbReference type="PANTHER" id="PTHR10270:SF161">
    <property type="entry name" value="SEX-DETERMINING REGION Y PROTEIN"/>
    <property type="match status" value="1"/>
</dbReference>
<dbReference type="STRING" id="230819.A0A5C3KVM5"/>
<dbReference type="OrthoDB" id="1919336at2759"/>
<evidence type="ECO:0000313" key="6">
    <source>
        <dbReference type="EMBL" id="TFK24596.1"/>
    </source>
</evidence>
<dbReference type="Gene3D" id="1.10.30.10">
    <property type="entry name" value="High mobility group box domain"/>
    <property type="match status" value="1"/>
</dbReference>